<name>I4AFG1_BERLS</name>
<dbReference type="PANTHER" id="PTHR30572">
    <property type="entry name" value="MEMBRANE COMPONENT OF TRANSPORTER-RELATED"/>
    <property type="match status" value="1"/>
</dbReference>
<sequence length="417" mass="45556">MNFSLWLESLSMALGALKSNLLRTLLSLLGVTIGIFAIIGVLTFVDALEKGIKGSLSFLGESVIYVQKMPWIFASDYPWWKYINRPDPSMEEFRFLEKNLTYAEAVSVFAIRGGFTAKYKKNSLSGLTVQGITFQHNIVSDIPIEYGRYFTQIEVDRAVEVVILGNTVAKDLFGDENVESAIDKIIKLKGKKFRIIGILKKQGDNLLDAPSNDNITIMPYYTLAKMIPEGKTGIQPSISIKGFENDKDLQNVEGEITGLLRIKRGLRPKEEENFALNRPEQFAVFLDGVIGVLTVAGWIIGSFSIVVGGFGIANIMFVSVKERTSLIGVQKALGAKRAFILWQFLLEAILLCIIGGIGGLILVSLLSFFSSDTFVISLSVSNMILGVSVATVIGVGAGIIPAILAAILDPVEAMRSV</sequence>
<feature type="domain" description="MacB-like periplasmic core" evidence="9">
    <location>
        <begin position="24"/>
        <end position="257"/>
    </location>
</feature>
<reference evidence="11" key="1">
    <citation type="submission" date="2012-06" db="EMBL/GenBank/DDBJ databases">
        <title>The complete genome of Flexibacter litoralis DSM 6794.</title>
        <authorList>
            <person name="Lucas S."/>
            <person name="Copeland A."/>
            <person name="Lapidus A."/>
            <person name="Glavina del Rio T."/>
            <person name="Dalin E."/>
            <person name="Tice H."/>
            <person name="Bruce D."/>
            <person name="Goodwin L."/>
            <person name="Pitluck S."/>
            <person name="Peters L."/>
            <person name="Ovchinnikova G."/>
            <person name="Lu M."/>
            <person name="Kyrpides N."/>
            <person name="Mavromatis K."/>
            <person name="Ivanova N."/>
            <person name="Brettin T."/>
            <person name="Detter J.C."/>
            <person name="Han C."/>
            <person name="Larimer F."/>
            <person name="Land M."/>
            <person name="Hauser L."/>
            <person name="Markowitz V."/>
            <person name="Cheng J.-F."/>
            <person name="Hugenholtz P."/>
            <person name="Woyke T."/>
            <person name="Wu D."/>
            <person name="Spring S."/>
            <person name="Lang E."/>
            <person name="Kopitz M."/>
            <person name="Brambilla E."/>
            <person name="Klenk H.-P."/>
            <person name="Eisen J.A."/>
        </authorList>
    </citation>
    <scope>NUCLEOTIDE SEQUENCE [LARGE SCALE GENOMIC DNA]</scope>
    <source>
        <strain evidence="11">ATCC 23117 / DSM 6794 / NBRC 15988 / NCIMB 1366 / Sio-4</strain>
    </source>
</reference>
<keyword evidence="4 7" id="KW-1133">Transmembrane helix</keyword>
<proteinExistence type="inferred from homology"/>
<evidence type="ECO:0000313" key="11">
    <source>
        <dbReference type="Proteomes" id="UP000006054"/>
    </source>
</evidence>
<dbReference type="Pfam" id="PF12704">
    <property type="entry name" value="MacB_PCD"/>
    <property type="match status" value="1"/>
</dbReference>
<keyword evidence="2" id="KW-1003">Cell membrane</keyword>
<keyword evidence="3 7" id="KW-0812">Transmembrane</keyword>
<dbReference type="AlphaFoldDB" id="I4AFG1"/>
<dbReference type="Pfam" id="PF02687">
    <property type="entry name" value="FtsX"/>
    <property type="match status" value="1"/>
</dbReference>
<organism evidence="10 11">
    <name type="scientific">Bernardetia litoralis (strain ATCC 23117 / DSM 6794 / NBRC 15988 / NCIMB 1366 / Fx l1 / Sio-4)</name>
    <name type="common">Flexibacter litoralis</name>
    <dbReference type="NCBI Taxonomy" id="880071"/>
    <lineage>
        <taxon>Bacteria</taxon>
        <taxon>Pseudomonadati</taxon>
        <taxon>Bacteroidota</taxon>
        <taxon>Cytophagia</taxon>
        <taxon>Cytophagales</taxon>
        <taxon>Bernardetiaceae</taxon>
        <taxon>Bernardetia</taxon>
    </lineage>
</organism>
<dbReference type="EMBL" id="CP003345">
    <property type="protein sequence ID" value="AFM02696.1"/>
    <property type="molecule type" value="Genomic_DNA"/>
</dbReference>
<evidence type="ECO:0000313" key="10">
    <source>
        <dbReference type="EMBL" id="AFM02696.1"/>
    </source>
</evidence>
<dbReference type="OrthoDB" id="9770036at2"/>
<dbReference type="RefSeq" id="WP_014796161.1">
    <property type="nucleotide sequence ID" value="NC_018018.1"/>
</dbReference>
<accession>I4AFG1</accession>
<evidence type="ECO:0000256" key="3">
    <source>
        <dbReference type="ARBA" id="ARBA00022692"/>
    </source>
</evidence>
<dbReference type="Proteomes" id="UP000006054">
    <property type="component" value="Chromosome"/>
</dbReference>
<evidence type="ECO:0000256" key="2">
    <source>
        <dbReference type="ARBA" id="ARBA00022475"/>
    </source>
</evidence>
<evidence type="ECO:0000256" key="5">
    <source>
        <dbReference type="ARBA" id="ARBA00023136"/>
    </source>
</evidence>
<dbReference type="HOGENOM" id="CLU_000604_8_0_10"/>
<evidence type="ECO:0000256" key="1">
    <source>
        <dbReference type="ARBA" id="ARBA00004651"/>
    </source>
</evidence>
<dbReference type="InterPro" id="IPR003838">
    <property type="entry name" value="ABC3_permease_C"/>
</dbReference>
<dbReference type="InterPro" id="IPR050250">
    <property type="entry name" value="Macrolide_Exporter_MacB"/>
</dbReference>
<dbReference type="PANTHER" id="PTHR30572:SF4">
    <property type="entry name" value="ABC TRANSPORTER PERMEASE YTRF"/>
    <property type="match status" value="1"/>
</dbReference>
<feature type="transmembrane region" description="Helical" evidence="7">
    <location>
        <begin position="295"/>
        <end position="318"/>
    </location>
</feature>
<gene>
    <name evidence="10" type="ordered locus">Fleli_0200</name>
</gene>
<dbReference type="KEGG" id="fli:Fleli_0200"/>
<evidence type="ECO:0000256" key="7">
    <source>
        <dbReference type="SAM" id="Phobius"/>
    </source>
</evidence>
<comment type="subcellular location">
    <subcellularLocation>
        <location evidence="1">Cell membrane</location>
        <topology evidence="1">Multi-pass membrane protein</topology>
    </subcellularLocation>
</comment>
<evidence type="ECO:0000256" key="6">
    <source>
        <dbReference type="ARBA" id="ARBA00038076"/>
    </source>
</evidence>
<keyword evidence="11" id="KW-1185">Reference proteome</keyword>
<feature type="domain" description="ABC3 transporter permease C-terminal" evidence="8">
    <location>
        <begin position="299"/>
        <end position="406"/>
    </location>
</feature>
<feature type="transmembrane region" description="Helical" evidence="7">
    <location>
        <begin position="21"/>
        <end position="45"/>
    </location>
</feature>
<keyword evidence="5 7" id="KW-0472">Membrane</keyword>
<feature type="transmembrane region" description="Helical" evidence="7">
    <location>
        <begin position="383"/>
        <end position="408"/>
    </location>
</feature>
<dbReference type="GO" id="GO:0022857">
    <property type="term" value="F:transmembrane transporter activity"/>
    <property type="evidence" value="ECO:0007669"/>
    <property type="project" value="TreeGrafter"/>
</dbReference>
<evidence type="ECO:0000256" key="4">
    <source>
        <dbReference type="ARBA" id="ARBA00022989"/>
    </source>
</evidence>
<feature type="transmembrane region" description="Helical" evidence="7">
    <location>
        <begin position="339"/>
        <end position="363"/>
    </location>
</feature>
<evidence type="ECO:0000259" key="8">
    <source>
        <dbReference type="Pfam" id="PF02687"/>
    </source>
</evidence>
<protein>
    <submittedName>
        <fullName evidence="10">ABC-type antimicrobial peptide transport system, permease component</fullName>
    </submittedName>
</protein>
<dbReference type="GO" id="GO:0005886">
    <property type="term" value="C:plasma membrane"/>
    <property type="evidence" value="ECO:0007669"/>
    <property type="project" value="UniProtKB-SubCell"/>
</dbReference>
<dbReference type="eggNOG" id="COG0577">
    <property type="taxonomic scope" value="Bacteria"/>
</dbReference>
<dbReference type="STRING" id="880071.Fleli_0200"/>
<comment type="similarity">
    <text evidence="6">Belongs to the ABC-4 integral membrane protein family.</text>
</comment>
<evidence type="ECO:0000259" key="9">
    <source>
        <dbReference type="Pfam" id="PF12704"/>
    </source>
</evidence>
<dbReference type="InterPro" id="IPR025857">
    <property type="entry name" value="MacB_PCD"/>
</dbReference>